<proteinExistence type="predicted"/>
<organism evidence="3 4">
    <name type="scientific">Penicillium capsulatum</name>
    <dbReference type="NCBI Taxonomy" id="69766"/>
    <lineage>
        <taxon>Eukaryota</taxon>
        <taxon>Fungi</taxon>
        <taxon>Dikarya</taxon>
        <taxon>Ascomycota</taxon>
        <taxon>Pezizomycotina</taxon>
        <taxon>Eurotiomycetes</taxon>
        <taxon>Eurotiomycetidae</taxon>
        <taxon>Eurotiales</taxon>
        <taxon>Aspergillaceae</taxon>
        <taxon>Penicillium</taxon>
    </lineage>
</organism>
<dbReference type="PANTHER" id="PTHR40623">
    <property type="entry name" value="INTEGRAL MEMBRANE PROTEIN"/>
    <property type="match status" value="1"/>
</dbReference>
<keyword evidence="2" id="KW-0472">Membrane</keyword>
<keyword evidence="4" id="KW-1185">Reference proteome</keyword>
<feature type="region of interest" description="Disordered" evidence="1">
    <location>
        <begin position="83"/>
        <end position="106"/>
    </location>
</feature>
<evidence type="ECO:0000313" key="3">
    <source>
        <dbReference type="EMBL" id="KAJ5151996.1"/>
    </source>
</evidence>
<name>A0A9W9HPE7_9EURO</name>
<sequence length="297" mass="33656">MSFWVGWQLWEKLSVALVLVYGFCALAFNRWRMRRYTAAEMRQKQEDTEIYPMLTRDDVPFGARAIEQGIEVEGIWICNHNSSTPSPTLPGTPTRSQPASPVPRSFARRPASTTLLTGLDGALPSTTSLPPYTRVAQQPEIDIVAANHYTYEVPGSGGVYSPVMSLTSRESPGTFNRRSEIFNNEKRASFHARVWRASHVFESKGSRSATARNRDGSALAAADREPSPLASAEQRASSRIHRTLRRRSSEEFRRKMSQIFNDRIHMSVPTEQLQFSPGLREIQRRTLRQIVRGQFRS</sequence>
<reference evidence="3" key="1">
    <citation type="submission" date="2022-11" db="EMBL/GenBank/DDBJ databases">
        <authorList>
            <person name="Petersen C."/>
        </authorList>
    </citation>
    <scope>NUCLEOTIDE SEQUENCE</scope>
    <source>
        <strain evidence="3">IBT 21917</strain>
    </source>
</reference>
<evidence type="ECO:0000256" key="2">
    <source>
        <dbReference type="SAM" id="Phobius"/>
    </source>
</evidence>
<dbReference type="Proteomes" id="UP001146351">
    <property type="component" value="Unassembled WGS sequence"/>
</dbReference>
<dbReference type="EMBL" id="JAPQKO010000008">
    <property type="protein sequence ID" value="KAJ5151996.1"/>
    <property type="molecule type" value="Genomic_DNA"/>
</dbReference>
<gene>
    <name evidence="3" type="ORF">N7492_010291</name>
</gene>
<feature type="transmembrane region" description="Helical" evidence="2">
    <location>
        <begin position="12"/>
        <end position="31"/>
    </location>
</feature>
<evidence type="ECO:0000313" key="4">
    <source>
        <dbReference type="Proteomes" id="UP001146351"/>
    </source>
</evidence>
<dbReference type="AlphaFoldDB" id="A0A9W9HPE7"/>
<dbReference type="PANTHER" id="PTHR40623:SF2">
    <property type="entry name" value="INTEGRAL MEMBRANE PROTEIN"/>
    <property type="match status" value="1"/>
</dbReference>
<evidence type="ECO:0000256" key="1">
    <source>
        <dbReference type="SAM" id="MobiDB-lite"/>
    </source>
</evidence>
<reference evidence="3" key="2">
    <citation type="journal article" date="2023" name="IMA Fungus">
        <title>Comparative genomic study of the Penicillium genus elucidates a diverse pangenome and 15 lateral gene transfer events.</title>
        <authorList>
            <person name="Petersen C."/>
            <person name="Sorensen T."/>
            <person name="Nielsen M.R."/>
            <person name="Sondergaard T.E."/>
            <person name="Sorensen J.L."/>
            <person name="Fitzpatrick D.A."/>
            <person name="Frisvad J.C."/>
            <person name="Nielsen K.L."/>
        </authorList>
    </citation>
    <scope>NUCLEOTIDE SEQUENCE</scope>
    <source>
        <strain evidence="3">IBT 21917</strain>
    </source>
</reference>
<dbReference type="OrthoDB" id="5426165at2759"/>
<comment type="caution">
    <text evidence="3">The sequence shown here is derived from an EMBL/GenBank/DDBJ whole genome shotgun (WGS) entry which is preliminary data.</text>
</comment>
<accession>A0A9W9HPE7</accession>
<feature type="region of interest" description="Disordered" evidence="1">
    <location>
        <begin position="203"/>
        <end position="251"/>
    </location>
</feature>
<keyword evidence="2" id="KW-1133">Transmembrane helix</keyword>
<keyword evidence="2" id="KW-0812">Transmembrane</keyword>
<protein>
    <submittedName>
        <fullName evidence="3">Uncharacterized protein</fullName>
    </submittedName>
</protein>
<feature type="compositionally biased region" description="Low complexity" evidence="1">
    <location>
        <begin position="83"/>
        <end position="96"/>
    </location>
</feature>